<dbReference type="SUPFAM" id="SSF55031">
    <property type="entry name" value="Bacterial exopeptidase dimerisation domain"/>
    <property type="match status" value="1"/>
</dbReference>
<evidence type="ECO:0000313" key="17">
    <source>
        <dbReference type="Proteomes" id="UP000244867"/>
    </source>
</evidence>
<evidence type="ECO:0000256" key="14">
    <source>
        <dbReference type="NCBIfam" id="TIGR01900"/>
    </source>
</evidence>
<feature type="domain" description="Peptidase M20 dimerisation" evidence="15">
    <location>
        <begin position="174"/>
        <end position="270"/>
    </location>
</feature>
<accession>A0A2R7YSQ9</accession>
<dbReference type="PANTHER" id="PTHR43808:SF31">
    <property type="entry name" value="N-ACETYL-L-CITRULLINE DEACETYLASE"/>
    <property type="match status" value="1"/>
</dbReference>
<organism evidence="16 17">
    <name type="scientific">Nocardioides currus</name>
    <dbReference type="NCBI Taxonomy" id="2133958"/>
    <lineage>
        <taxon>Bacteria</taxon>
        <taxon>Bacillati</taxon>
        <taxon>Actinomycetota</taxon>
        <taxon>Actinomycetes</taxon>
        <taxon>Propionibacteriales</taxon>
        <taxon>Nocardioidaceae</taxon>
        <taxon>Nocardioides</taxon>
    </lineage>
</organism>
<dbReference type="AlphaFoldDB" id="A0A2R7YSQ9"/>
<keyword evidence="6" id="KW-0028">Amino-acid biosynthesis</keyword>
<sequence length="359" mass="38629">MPSDQPLDLSADAVTLTEQLVNIESVSHDEAAIADAVEEALRHLQHVTVNRRGNTVVARTDLGRDERVVIAGHIDTVPLNDNLPARREETPDGGILHGLGTCDMKGGDAVMLKLAADVTEPNRDITFIFYEAEEVDSVHNGLRKLAESDPDLVTADFAILMEPSNAAVEAGCQGTMRVDVRTTGERSHSARSWKGVNAIHKAAPVLARLNEYVARQPVIDGLTYHEGLNATGIRGGVAGNVIPDECVVEVNFRFAPDRSEADAEAFVRDFFEGFDVTVTDMAAGALPGLDRPAAQAFLAAVGGEAAPKFGWTDVARFTALGVPAVNFGPGDPMFAHKQDEHVPMEHITRCEQQLKAWLA</sequence>
<keyword evidence="10" id="KW-0220">Diaminopimelate biosynthesis</keyword>
<evidence type="ECO:0000256" key="2">
    <source>
        <dbReference type="ARBA" id="ARBA00001947"/>
    </source>
</evidence>
<gene>
    <name evidence="16" type="ORF">C7S10_18810</name>
</gene>
<dbReference type="OrthoDB" id="9809784at2"/>
<evidence type="ECO:0000256" key="4">
    <source>
        <dbReference type="ARBA" id="ARBA00011738"/>
    </source>
</evidence>
<dbReference type="EC" id="3.5.1.18" evidence="5 14"/>
<dbReference type="Gene3D" id="3.40.630.10">
    <property type="entry name" value="Zn peptidases"/>
    <property type="match status" value="1"/>
</dbReference>
<keyword evidence="12" id="KW-0170">Cobalt</keyword>
<dbReference type="EMBL" id="PYXZ01000010">
    <property type="protein sequence ID" value="PUA79430.1"/>
    <property type="molecule type" value="Genomic_DNA"/>
</dbReference>
<comment type="catalytic activity">
    <reaction evidence="13">
        <text>N-succinyl-(2S,6S)-2,6-diaminopimelate + H2O = (2S,6S)-2,6-diaminopimelate + succinate</text>
        <dbReference type="Rhea" id="RHEA:22608"/>
        <dbReference type="ChEBI" id="CHEBI:15377"/>
        <dbReference type="ChEBI" id="CHEBI:30031"/>
        <dbReference type="ChEBI" id="CHEBI:57609"/>
        <dbReference type="ChEBI" id="CHEBI:58087"/>
        <dbReference type="EC" id="3.5.1.18"/>
    </reaction>
</comment>
<evidence type="ECO:0000256" key="1">
    <source>
        <dbReference type="ARBA" id="ARBA00001941"/>
    </source>
</evidence>
<evidence type="ECO:0000256" key="7">
    <source>
        <dbReference type="ARBA" id="ARBA00022723"/>
    </source>
</evidence>
<dbReference type="Pfam" id="PF07687">
    <property type="entry name" value="M20_dimer"/>
    <property type="match status" value="1"/>
</dbReference>
<evidence type="ECO:0000256" key="12">
    <source>
        <dbReference type="ARBA" id="ARBA00023285"/>
    </source>
</evidence>
<evidence type="ECO:0000259" key="15">
    <source>
        <dbReference type="Pfam" id="PF07687"/>
    </source>
</evidence>
<evidence type="ECO:0000256" key="3">
    <source>
        <dbReference type="ARBA" id="ARBA00005130"/>
    </source>
</evidence>
<dbReference type="InterPro" id="IPR010174">
    <property type="entry name" value="Succinyl-DAP_deSuclase_DapE"/>
</dbReference>
<dbReference type="NCBIfam" id="TIGR01900">
    <property type="entry name" value="dapE-gram_pos"/>
    <property type="match status" value="1"/>
</dbReference>
<dbReference type="RefSeq" id="WP_108346000.1">
    <property type="nucleotide sequence ID" value="NZ_PYXZ01000010.1"/>
</dbReference>
<dbReference type="FunFam" id="3.30.70.360:FF:000011">
    <property type="entry name" value="Succinyl-diaminopimelate desuccinylase"/>
    <property type="match status" value="1"/>
</dbReference>
<evidence type="ECO:0000256" key="9">
    <source>
        <dbReference type="ARBA" id="ARBA00022833"/>
    </source>
</evidence>
<dbReference type="GO" id="GO:0009014">
    <property type="term" value="F:succinyl-diaminopimelate desuccinylase activity"/>
    <property type="evidence" value="ECO:0007669"/>
    <property type="project" value="UniProtKB-UniRule"/>
</dbReference>
<dbReference type="GO" id="GO:0006526">
    <property type="term" value="P:L-arginine biosynthetic process"/>
    <property type="evidence" value="ECO:0007669"/>
    <property type="project" value="TreeGrafter"/>
</dbReference>
<dbReference type="InterPro" id="IPR050072">
    <property type="entry name" value="Peptidase_M20A"/>
</dbReference>
<dbReference type="Gene3D" id="3.30.70.360">
    <property type="match status" value="1"/>
</dbReference>
<comment type="subunit">
    <text evidence="4">Homodimer.</text>
</comment>
<dbReference type="Proteomes" id="UP000244867">
    <property type="component" value="Unassembled WGS sequence"/>
</dbReference>
<dbReference type="InterPro" id="IPR011650">
    <property type="entry name" value="Peptidase_M20_dimer"/>
</dbReference>
<keyword evidence="9" id="KW-0862">Zinc</keyword>
<evidence type="ECO:0000256" key="11">
    <source>
        <dbReference type="ARBA" id="ARBA00023154"/>
    </source>
</evidence>
<proteinExistence type="predicted"/>
<evidence type="ECO:0000256" key="6">
    <source>
        <dbReference type="ARBA" id="ARBA00022605"/>
    </source>
</evidence>
<protein>
    <recommendedName>
        <fullName evidence="5 14">Succinyl-diaminopimelate desuccinylase</fullName>
        <ecNumber evidence="5 14">3.5.1.18</ecNumber>
    </recommendedName>
</protein>
<keyword evidence="17" id="KW-1185">Reference proteome</keyword>
<dbReference type="InterPro" id="IPR036264">
    <property type="entry name" value="Bact_exopeptidase_dim_dom"/>
</dbReference>
<keyword evidence="11" id="KW-0457">Lysine biosynthesis</keyword>
<dbReference type="SUPFAM" id="SSF53187">
    <property type="entry name" value="Zn-dependent exopeptidases"/>
    <property type="match status" value="1"/>
</dbReference>
<evidence type="ECO:0000256" key="8">
    <source>
        <dbReference type="ARBA" id="ARBA00022801"/>
    </source>
</evidence>
<evidence type="ECO:0000313" key="16">
    <source>
        <dbReference type="EMBL" id="PUA79430.1"/>
    </source>
</evidence>
<dbReference type="GO" id="GO:0046872">
    <property type="term" value="F:metal ion binding"/>
    <property type="evidence" value="ECO:0007669"/>
    <property type="project" value="UniProtKB-KW"/>
</dbReference>
<reference evidence="16 17" key="1">
    <citation type="submission" date="2018-03" db="EMBL/GenBank/DDBJ databases">
        <authorList>
            <person name="Keele B.F."/>
        </authorList>
    </citation>
    <scope>NUCLEOTIDE SEQUENCE [LARGE SCALE GENOMIC DNA]</scope>
    <source>
        <strain evidence="16 17">IB-3</strain>
    </source>
</reference>
<dbReference type="InterPro" id="IPR002933">
    <property type="entry name" value="Peptidase_M20"/>
</dbReference>
<comment type="cofactor">
    <cofactor evidence="2">
        <name>Zn(2+)</name>
        <dbReference type="ChEBI" id="CHEBI:29105"/>
    </cofactor>
</comment>
<dbReference type="PANTHER" id="PTHR43808">
    <property type="entry name" value="ACETYLORNITHINE DEACETYLASE"/>
    <property type="match status" value="1"/>
</dbReference>
<dbReference type="Pfam" id="PF01546">
    <property type="entry name" value="Peptidase_M20"/>
    <property type="match status" value="1"/>
</dbReference>
<name>A0A2R7YSQ9_9ACTN</name>
<comment type="pathway">
    <text evidence="3">Amino-acid biosynthesis; L-lysine biosynthesis via DAP pathway; LL-2,6-diaminopimelate from (S)-tetrahydrodipicolinate (succinylase route): step 3/3.</text>
</comment>
<evidence type="ECO:0000256" key="10">
    <source>
        <dbReference type="ARBA" id="ARBA00022915"/>
    </source>
</evidence>
<keyword evidence="7" id="KW-0479">Metal-binding</keyword>
<comment type="cofactor">
    <cofactor evidence="1">
        <name>Co(2+)</name>
        <dbReference type="ChEBI" id="CHEBI:48828"/>
    </cofactor>
</comment>
<keyword evidence="8" id="KW-0378">Hydrolase</keyword>
<dbReference type="GO" id="GO:0009089">
    <property type="term" value="P:lysine biosynthetic process via diaminopimelate"/>
    <property type="evidence" value="ECO:0007669"/>
    <property type="project" value="UniProtKB-UniRule"/>
</dbReference>
<evidence type="ECO:0000256" key="5">
    <source>
        <dbReference type="ARBA" id="ARBA00011921"/>
    </source>
</evidence>
<dbReference type="GO" id="GO:0008777">
    <property type="term" value="F:acetylornithine deacetylase activity"/>
    <property type="evidence" value="ECO:0007669"/>
    <property type="project" value="TreeGrafter"/>
</dbReference>
<dbReference type="GO" id="GO:0019877">
    <property type="term" value="P:diaminopimelate biosynthetic process"/>
    <property type="evidence" value="ECO:0007669"/>
    <property type="project" value="UniProtKB-KW"/>
</dbReference>
<evidence type="ECO:0000256" key="13">
    <source>
        <dbReference type="ARBA" id="ARBA00051301"/>
    </source>
</evidence>
<comment type="caution">
    <text evidence="16">The sequence shown here is derived from an EMBL/GenBank/DDBJ whole genome shotgun (WGS) entry which is preliminary data.</text>
</comment>